<feature type="compositionally biased region" description="Basic and acidic residues" evidence="1">
    <location>
        <begin position="89"/>
        <end position="105"/>
    </location>
</feature>
<dbReference type="AlphaFoldDB" id="A0A1I4C1A6"/>
<feature type="chain" id="PRO_5011635883" evidence="2">
    <location>
        <begin position="25"/>
        <end position="105"/>
    </location>
</feature>
<organism evidence="3 4">
    <name type="scientific">Rhodanobacter glycinis</name>
    <dbReference type="NCBI Taxonomy" id="582702"/>
    <lineage>
        <taxon>Bacteria</taxon>
        <taxon>Pseudomonadati</taxon>
        <taxon>Pseudomonadota</taxon>
        <taxon>Gammaproteobacteria</taxon>
        <taxon>Lysobacterales</taxon>
        <taxon>Rhodanobacteraceae</taxon>
        <taxon>Rhodanobacter</taxon>
    </lineage>
</organism>
<sequence>MTPRKITPARTRIAFCLMASLAMAAGTASTVDAHGMTRKQKNTLIGVGIGAIGGAVLSHGDIFSTIAGAAAGGVIGNVTTKNHHRHHDDRRYHDHRHDNYDRHRH</sequence>
<protein>
    <submittedName>
        <fullName evidence="3">Osmotically inducible lipoprotein OsmB</fullName>
    </submittedName>
</protein>
<evidence type="ECO:0000313" key="4">
    <source>
        <dbReference type="Proteomes" id="UP000198725"/>
    </source>
</evidence>
<evidence type="ECO:0000313" key="3">
    <source>
        <dbReference type="EMBL" id="SFK74553.1"/>
    </source>
</evidence>
<evidence type="ECO:0000256" key="1">
    <source>
        <dbReference type="SAM" id="MobiDB-lite"/>
    </source>
</evidence>
<keyword evidence="2" id="KW-0732">Signal</keyword>
<evidence type="ECO:0000256" key="2">
    <source>
        <dbReference type="SAM" id="SignalP"/>
    </source>
</evidence>
<accession>A0A1I4C1A6</accession>
<keyword evidence="3" id="KW-0449">Lipoprotein</keyword>
<keyword evidence="4" id="KW-1185">Reference proteome</keyword>
<name>A0A1I4C1A6_9GAMM</name>
<gene>
    <name evidence="3" type="ORF">SAMN05192579_10650</name>
</gene>
<proteinExistence type="predicted"/>
<reference evidence="4" key="1">
    <citation type="submission" date="2016-10" db="EMBL/GenBank/DDBJ databases">
        <authorList>
            <person name="Varghese N."/>
            <person name="Submissions S."/>
        </authorList>
    </citation>
    <scope>NUCLEOTIDE SEQUENCE [LARGE SCALE GENOMIC DNA]</scope>
    <source>
        <strain evidence="4">MO64</strain>
    </source>
</reference>
<feature type="region of interest" description="Disordered" evidence="1">
    <location>
        <begin position="79"/>
        <end position="105"/>
    </location>
</feature>
<feature type="signal peptide" evidence="2">
    <location>
        <begin position="1"/>
        <end position="24"/>
    </location>
</feature>
<dbReference type="Proteomes" id="UP000198725">
    <property type="component" value="Unassembled WGS sequence"/>
</dbReference>
<dbReference type="EMBL" id="FOSR01000006">
    <property type="protein sequence ID" value="SFK74553.1"/>
    <property type="molecule type" value="Genomic_DNA"/>
</dbReference>